<feature type="transmembrane region" description="Helical" evidence="1">
    <location>
        <begin position="150"/>
        <end position="168"/>
    </location>
</feature>
<evidence type="ECO:0000256" key="1">
    <source>
        <dbReference type="SAM" id="Phobius"/>
    </source>
</evidence>
<keyword evidence="1" id="KW-0472">Membrane</keyword>
<dbReference type="RefSeq" id="WP_203795704.1">
    <property type="nucleotide sequence ID" value="NZ_BAAAQE010000036.1"/>
</dbReference>
<feature type="transmembrane region" description="Helical" evidence="1">
    <location>
        <begin position="229"/>
        <end position="250"/>
    </location>
</feature>
<dbReference type="Proteomes" id="UP000612282">
    <property type="component" value="Unassembled WGS sequence"/>
</dbReference>
<evidence type="ECO:0000313" key="2">
    <source>
        <dbReference type="EMBL" id="GID54608.1"/>
    </source>
</evidence>
<protein>
    <submittedName>
        <fullName evidence="2">Uncharacterized protein</fullName>
    </submittedName>
</protein>
<feature type="transmembrane region" description="Helical" evidence="1">
    <location>
        <begin position="118"/>
        <end position="138"/>
    </location>
</feature>
<feature type="transmembrane region" description="Helical" evidence="1">
    <location>
        <begin position="197"/>
        <end position="217"/>
    </location>
</feature>
<keyword evidence="1" id="KW-0812">Transmembrane</keyword>
<sequence length="298" mass="31288">MKAPSIASWDRSMMVLAVGMAVLTAVTAVGILVDDRVLTGAPIWLKPFKFSVSILLYSLALAWMLSLLPRRSPVAERSAFVIVLALFVEMAIVVVQVIRGTTSHFNMSTPFDTALWNTMFAAIIALFFAHVLIAVAVLRARIRDRVVKTGIGLGLGVSWLGLVVAAPMQSAHTVGVPDGGPGLPVTGWSTAGGDLRIGHFIGLHALQVLPLLAWALNRYATRLPETARVRLLLVAGAGYAGLTVLTTWQALRGQPLFEPDGLTLGVLAGLILAVLAGAALSVTRTGEGSPSVSGVSIG</sequence>
<keyword evidence="1" id="KW-1133">Transmembrane helix</keyword>
<feature type="transmembrane region" description="Helical" evidence="1">
    <location>
        <begin position="262"/>
        <end position="282"/>
    </location>
</feature>
<feature type="transmembrane region" description="Helical" evidence="1">
    <location>
        <begin position="48"/>
        <end position="68"/>
    </location>
</feature>
<evidence type="ECO:0000313" key="3">
    <source>
        <dbReference type="Proteomes" id="UP000612282"/>
    </source>
</evidence>
<gene>
    <name evidence="2" type="ORF">Aco03nite_030120</name>
</gene>
<comment type="caution">
    <text evidence="2">The sequence shown here is derived from an EMBL/GenBank/DDBJ whole genome shotgun (WGS) entry which is preliminary data.</text>
</comment>
<accession>A0ABQ3X7W6</accession>
<feature type="transmembrane region" description="Helical" evidence="1">
    <location>
        <begin position="80"/>
        <end position="98"/>
    </location>
</feature>
<organism evidence="2 3">
    <name type="scientific">Actinoplanes couchii</name>
    <dbReference type="NCBI Taxonomy" id="403638"/>
    <lineage>
        <taxon>Bacteria</taxon>
        <taxon>Bacillati</taxon>
        <taxon>Actinomycetota</taxon>
        <taxon>Actinomycetes</taxon>
        <taxon>Micromonosporales</taxon>
        <taxon>Micromonosporaceae</taxon>
        <taxon>Actinoplanes</taxon>
    </lineage>
</organism>
<keyword evidence="3" id="KW-1185">Reference proteome</keyword>
<reference evidence="2 3" key="1">
    <citation type="submission" date="2021-01" db="EMBL/GenBank/DDBJ databases">
        <title>Whole genome shotgun sequence of Actinoplanes couchii NBRC 106145.</title>
        <authorList>
            <person name="Komaki H."/>
            <person name="Tamura T."/>
        </authorList>
    </citation>
    <scope>NUCLEOTIDE SEQUENCE [LARGE SCALE GENOMIC DNA]</scope>
    <source>
        <strain evidence="2 3">NBRC 106145</strain>
    </source>
</reference>
<dbReference type="EMBL" id="BOMG01000042">
    <property type="protein sequence ID" value="GID54608.1"/>
    <property type="molecule type" value="Genomic_DNA"/>
</dbReference>
<feature type="transmembrane region" description="Helical" evidence="1">
    <location>
        <begin position="12"/>
        <end position="33"/>
    </location>
</feature>
<proteinExistence type="predicted"/>
<name>A0ABQ3X7W6_9ACTN</name>